<dbReference type="SUPFAM" id="SSF50494">
    <property type="entry name" value="Trypsin-like serine proteases"/>
    <property type="match status" value="1"/>
</dbReference>
<dbReference type="Proteomes" id="UP001589734">
    <property type="component" value="Unassembled WGS sequence"/>
</dbReference>
<dbReference type="Pfam" id="PF13365">
    <property type="entry name" value="Trypsin_2"/>
    <property type="match status" value="1"/>
</dbReference>
<organism evidence="1 2">
    <name type="scientific">Flavobacterium procerum</name>
    <dbReference type="NCBI Taxonomy" id="1455569"/>
    <lineage>
        <taxon>Bacteria</taxon>
        <taxon>Pseudomonadati</taxon>
        <taxon>Bacteroidota</taxon>
        <taxon>Flavobacteriia</taxon>
        <taxon>Flavobacteriales</taxon>
        <taxon>Flavobacteriaceae</taxon>
        <taxon>Flavobacterium</taxon>
    </lineage>
</organism>
<dbReference type="GO" id="GO:0006508">
    <property type="term" value="P:proteolysis"/>
    <property type="evidence" value="ECO:0007669"/>
    <property type="project" value="UniProtKB-KW"/>
</dbReference>
<name>A0ABV6BVM9_9FLAO</name>
<dbReference type="InterPro" id="IPR009003">
    <property type="entry name" value="Peptidase_S1_PA"/>
</dbReference>
<keyword evidence="1" id="KW-0645">Protease</keyword>
<evidence type="ECO:0000313" key="2">
    <source>
        <dbReference type="Proteomes" id="UP001589734"/>
    </source>
</evidence>
<dbReference type="EMBL" id="JBHLYW010000022">
    <property type="protein sequence ID" value="MFC0079492.1"/>
    <property type="molecule type" value="Genomic_DNA"/>
</dbReference>
<dbReference type="GO" id="GO:0008233">
    <property type="term" value="F:peptidase activity"/>
    <property type="evidence" value="ECO:0007669"/>
    <property type="project" value="UniProtKB-KW"/>
</dbReference>
<protein>
    <submittedName>
        <fullName evidence="1">Serine protease</fullName>
    </submittedName>
</protein>
<keyword evidence="1" id="KW-0378">Hydrolase</keyword>
<proteinExistence type="predicted"/>
<accession>A0ABV6BVM9</accession>
<dbReference type="RefSeq" id="WP_379687131.1">
    <property type="nucleotide sequence ID" value="NZ_JBHLYW010000022.1"/>
</dbReference>
<dbReference type="Gene3D" id="2.40.10.120">
    <property type="match status" value="1"/>
</dbReference>
<reference evidence="1 2" key="1">
    <citation type="submission" date="2024-09" db="EMBL/GenBank/DDBJ databases">
        <authorList>
            <person name="Sun Q."/>
            <person name="Mori K."/>
        </authorList>
    </citation>
    <scope>NUCLEOTIDE SEQUENCE [LARGE SCALE GENOMIC DNA]</scope>
    <source>
        <strain evidence="1 2">CGMCC 1.12926</strain>
    </source>
</reference>
<sequence length="278" mass="31301">MRKDLSDRTSADMSISDLISSSTVKIETFDKNGGTGTGFFFDFNPQTPETLDSLAIVTNWHVVEEVKNGQFTLTKKDQNGEPLNTEHLTIFLENFESHWIPHPDAEIDLCILPIKSIRHLIKEDFFYGSFDASLIPSQEEIDTLCAIEEIIMLGYPDALWDTYNNKPIVRKGITATNPRLPYCGYEEFLIDAASIPGSSGSPILIYNIGQYLDRNDNHYFVKYRIFLLGILYEGPQFTAEGIIEKVPIKKKKIVTTQIPINLGAAINSSKILDFIGLI</sequence>
<gene>
    <name evidence="1" type="ORF">ACFFLS_20770</name>
</gene>
<keyword evidence="2" id="KW-1185">Reference proteome</keyword>
<comment type="caution">
    <text evidence="1">The sequence shown here is derived from an EMBL/GenBank/DDBJ whole genome shotgun (WGS) entry which is preliminary data.</text>
</comment>
<evidence type="ECO:0000313" key="1">
    <source>
        <dbReference type="EMBL" id="MFC0079492.1"/>
    </source>
</evidence>